<organism evidence="10 11">
    <name type="scientific">Fragilariopsis cylindrus CCMP1102</name>
    <dbReference type="NCBI Taxonomy" id="635003"/>
    <lineage>
        <taxon>Eukaryota</taxon>
        <taxon>Sar</taxon>
        <taxon>Stramenopiles</taxon>
        <taxon>Ochrophyta</taxon>
        <taxon>Bacillariophyta</taxon>
        <taxon>Bacillariophyceae</taxon>
        <taxon>Bacillariophycidae</taxon>
        <taxon>Bacillariales</taxon>
        <taxon>Bacillariaceae</taxon>
        <taxon>Fragilariopsis</taxon>
    </lineage>
</organism>
<protein>
    <recommendedName>
        <fullName evidence="2">RNA helicase</fullName>
        <ecNumber evidence="2">3.6.4.13</ecNumber>
    </recommendedName>
</protein>
<keyword evidence="11" id="KW-1185">Reference proteome</keyword>
<feature type="domain" description="Helicase C-terminal" evidence="9">
    <location>
        <begin position="250"/>
        <end position="423"/>
    </location>
</feature>
<keyword evidence="4 10" id="KW-0378">Hydrolase</keyword>
<evidence type="ECO:0000259" key="8">
    <source>
        <dbReference type="PROSITE" id="PS51192"/>
    </source>
</evidence>
<dbReference type="InParanoid" id="A0A1E7EVB2"/>
<evidence type="ECO:0000256" key="2">
    <source>
        <dbReference type="ARBA" id="ARBA00012552"/>
    </source>
</evidence>
<dbReference type="KEGG" id="fcy:FRACYDRAFT_194942"/>
<name>A0A1E7EVB2_9STRA</name>
<dbReference type="GO" id="GO:0003724">
    <property type="term" value="F:RNA helicase activity"/>
    <property type="evidence" value="ECO:0007669"/>
    <property type="project" value="UniProtKB-EC"/>
</dbReference>
<evidence type="ECO:0000259" key="9">
    <source>
        <dbReference type="PROSITE" id="PS51194"/>
    </source>
</evidence>
<dbReference type="InterPro" id="IPR014001">
    <property type="entry name" value="Helicase_ATP-bd"/>
</dbReference>
<evidence type="ECO:0000256" key="7">
    <source>
        <dbReference type="ARBA" id="ARBA00047984"/>
    </source>
</evidence>
<comment type="similarity">
    <text evidence="1">Belongs to the DEAD box helicase family. DEAH subfamily.</text>
</comment>
<dbReference type="FunFam" id="3.40.50.300:FF:000637">
    <property type="entry name" value="ATP-dependent RNA helicase DHX37/DHR1"/>
    <property type="match status" value="1"/>
</dbReference>
<dbReference type="PROSITE" id="PS51192">
    <property type="entry name" value="HELICASE_ATP_BIND_1"/>
    <property type="match status" value="1"/>
</dbReference>
<dbReference type="GO" id="GO:0003723">
    <property type="term" value="F:RNA binding"/>
    <property type="evidence" value="ECO:0007669"/>
    <property type="project" value="TreeGrafter"/>
</dbReference>
<dbReference type="InterPro" id="IPR011545">
    <property type="entry name" value="DEAD/DEAH_box_helicase_dom"/>
</dbReference>
<dbReference type="GO" id="GO:0005524">
    <property type="term" value="F:ATP binding"/>
    <property type="evidence" value="ECO:0007669"/>
    <property type="project" value="UniProtKB-KW"/>
</dbReference>
<dbReference type="FunFam" id="3.40.50.300:FF:004212">
    <property type="entry name" value="Predicted protein"/>
    <property type="match status" value="1"/>
</dbReference>
<evidence type="ECO:0000256" key="3">
    <source>
        <dbReference type="ARBA" id="ARBA00022741"/>
    </source>
</evidence>
<dbReference type="SMART" id="SM00490">
    <property type="entry name" value="HELICc"/>
    <property type="match status" value="1"/>
</dbReference>
<dbReference type="Proteomes" id="UP000095751">
    <property type="component" value="Unassembled WGS sequence"/>
</dbReference>
<dbReference type="PANTHER" id="PTHR18934">
    <property type="entry name" value="ATP-DEPENDENT RNA HELICASE"/>
    <property type="match status" value="1"/>
</dbReference>
<dbReference type="Gene3D" id="1.20.120.1080">
    <property type="match status" value="1"/>
</dbReference>
<dbReference type="Pfam" id="PF00271">
    <property type="entry name" value="Helicase_C"/>
    <property type="match status" value="1"/>
</dbReference>
<accession>A0A1E7EVB2</accession>
<reference evidence="10 11" key="1">
    <citation type="submission" date="2016-09" db="EMBL/GenBank/DDBJ databases">
        <title>Extensive genetic diversity and differential bi-allelic expression allows diatom success in the polar Southern Ocean.</title>
        <authorList>
            <consortium name="DOE Joint Genome Institute"/>
            <person name="Mock T."/>
            <person name="Otillar R.P."/>
            <person name="Strauss J."/>
            <person name="Dupont C."/>
            <person name="Frickenhaus S."/>
            <person name="Maumus F."/>
            <person name="Mcmullan M."/>
            <person name="Sanges R."/>
            <person name="Schmutz J."/>
            <person name="Toseland A."/>
            <person name="Valas R."/>
            <person name="Veluchamy A."/>
            <person name="Ward B.J."/>
            <person name="Allen A."/>
            <person name="Barry K."/>
            <person name="Falciatore A."/>
            <person name="Ferrante M."/>
            <person name="Fortunato A.E."/>
            <person name="Gloeckner G."/>
            <person name="Gruber A."/>
            <person name="Hipkin R."/>
            <person name="Janech M."/>
            <person name="Kroth P."/>
            <person name="Leese F."/>
            <person name="Lindquist E."/>
            <person name="Lyon B.R."/>
            <person name="Martin J."/>
            <person name="Mayer C."/>
            <person name="Parker M."/>
            <person name="Quesneville H."/>
            <person name="Raymond J."/>
            <person name="Uhlig C."/>
            <person name="Valentin K.U."/>
            <person name="Worden A.Z."/>
            <person name="Armbrust E.V."/>
            <person name="Bowler C."/>
            <person name="Green B."/>
            <person name="Moulton V."/>
            <person name="Van Oosterhout C."/>
            <person name="Grigoriev I."/>
        </authorList>
    </citation>
    <scope>NUCLEOTIDE SEQUENCE [LARGE SCALE GENOMIC DNA]</scope>
    <source>
        <strain evidence="10 11">CCMP1102</strain>
    </source>
</reference>
<dbReference type="SUPFAM" id="SSF52540">
    <property type="entry name" value="P-loop containing nucleoside triphosphate hydrolases"/>
    <property type="match status" value="1"/>
</dbReference>
<evidence type="ECO:0000256" key="5">
    <source>
        <dbReference type="ARBA" id="ARBA00022806"/>
    </source>
</evidence>
<dbReference type="InterPro" id="IPR001650">
    <property type="entry name" value="Helicase_C-like"/>
</dbReference>
<evidence type="ECO:0000256" key="4">
    <source>
        <dbReference type="ARBA" id="ARBA00022801"/>
    </source>
</evidence>
<dbReference type="SMART" id="SM00487">
    <property type="entry name" value="DEXDc"/>
    <property type="match status" value="1"/>
</dbReference>
<evidence type="ECO:0000313" key="11">
    <source>
        <dbReference type="Proteomes" id="UP000095751"/>
    </source>
</evidence>
<dbReference type="GO" id="GO:0000462">
    <property type="term" value="P:maturation of SSU-rRNA from tricistronic rRNA transcript (SSU-rRNA, 5.8S rRNA, LSU-rRNA)"/>
    <property type="evidence" value="ECO:0007669"/>
    <property type="project" value="TreeGrafter"/>
</dbReference>
<dbReference type="EMBL" id="KV784375">
    <property type="protein sequence ID" value="OEU09473.1"/>
    <property type="molecule type" value="Genomic_DNA"/>
</dbReference>
<dbReference type="AlphaFoldDB" id="A0A1E7EVB2"/>
<gene>
    <name evidence="10" type="ORF">FRACYDRAFT_194942</name>
</gene>
<dbReference type="EC" id="3.6.4.13" evidence="2"/>
<evidence type="ECO:0000256" key="1">
    <source>
        <dbReference type="ARBA" id="ARBA00008792"/>
    </source>
</evidence>
<sequence>MVLDVKRPAEVEKTRVDLPVTAMEFEIMDSIRNNDVTIICGETGSGKSTQIPAYLYEGGMSLCPSDPSKSYMIGITQPRRVAAVSTAKRVCFELGQGDGQSIRRSGGRGNLVSYKTRYESAGSGDSTRIQFMTDGILLSEIQSDLLLRKYSVIVLDESHERNLNTDVLIGLLSVALPLRKKAALEDPSIVPLKLVLMSATLRVEDFTKNARLFPTGPPAVVTVPGRTHPVTIHHSKVTELDDYEEIAFQKICKIHHKLPHGGILVFLTGKAEIIRMTNRLRKALSESESVPKHAYVLPLYSLLSGDEQAKIFSPAPDNHRLIVLATNIAETSITIPGVSYVVDTGRQKCRNYNSGTGVASYDIMWISKASANQRAGRAGRTGPGHCYRLYSSSLFSRHMDDFALPEVLTRPLEDIVLAMKSMNISSVSSFPFPTPPDKSQIEAAVKLLANIGCVDISNMERDGGDGAVTKLGKAVSKLPLGVRYAKILLVAAQAGILDYAIVVVAILS</sequence>
<comment type="catalytic activity">
    <reaction evidence="7">
        <text>ATP + H2O = ADP + phosphate + H(+)</text>
        <dbReference type="Rhea" id="RHEA:13065"/>
        <dbReference type="ChEBI" id="CHEBI:15377"/>
        <dbReference type="ChEBI" id="CHEBI:15378"/>
        <dbReference type="ChEBI" id="CHEBI:30616"/>
        <dbReference type="ChEBI" id="CHEBI:43474"/>
        <dbReference type="ChEBI" id="CHEBI:456216"/>
        <dbReference type="EC" id="3.6.4.13"/>
    </reaction>
</comment>
<dbReference type="PANTHER" id="PTHR18934:SF99">
    <property type="entry name" value="ATP-DEPENDENT RNA HELICASE DHX37-RELATED"/>
    <property type="match status" value="1"/>
</dbReference>
<keyword evidence="3" id="KW-0547">Nucleotide-binding</keyword>
<dbReference type="InterPro" id="IPR027417">
    <property type="entry name" value="P-loop_NTPase"/>
</dbReference>
<dbReference type="GO" id="GO:0016787">
    <property type="term" value="F:hydrolase activity"/>
    <property type="evidence" value="ECO:0007669"/>
    <property type="project" value="UniProtKB-KW"/>
</dbReference>
<dbReference type="OrthoDB" id="10253254at2759"/>
<keyword evidence="6" id="KW-0067">ATP-binding</keyword>
<feature type="domain" description="Helicase ATP-binding" evidence="8">
    <location>
        <begin position="28"/>
        <end position="219"/>
    </location>
</feature>
<evidence type="ECO:0000313" key="10">
    <source>
        <dbReference type="EMBL" id="OEU09473.1"/>
    </source>
</evidence>
<evidence type="ECO:0000256" key="6">
    <source>
        <dbReference type="ARBA" id="ARBA00022840"/>
    </source>
</evidence>
<dbReference type="Gene3D" id="3.40.50.300">
    <property type="entry name" value="P-loop containing nucleotide triphosphate hydrolases"/>
    <property type="match status" value="2"/>
</dbReference>
<dbReference type="GO" id="GO:0005730">
    <property type="term" value="C:nucleolus"/>
    <property type="evidence" value="ECO:0007669"/>
    <property type="project" value="TreeGrafter"/>
</dbReference>
<dbReference type="Pfam" id="PF00270">
    <property type="entry name" value="DEAD"/>
    <property type="match status" value="1"/>
</dbReference>
<feature type="non-terminal residue" evidence="10">
    <location>
        <position position="508"/>
    </location>
</feature>
<dbReference type="CDD" id="cd18791">
    <property type="entry name" value="SF2_C_RHA"/>
    <property type="match status" value="1"/>
</dbReference>
<proteinExistence type="inferred from homology"/>
<keyword evidence="5" id="KW-0347">Helicase</keyword>
<dbReference type="PROSITE" id="PS51194">
    <property type="entry name" value="HELICASE_CTER"/>
    <property type="match status" value="1"/>
</dbReference>